<evidence type="ECO:0000313" key="4">
    <source>
        <dbReference type="EMBL" id="GFZ26892.1"/>
    </source>
</evidence>
<keyword evidence="5" id="KW-1185">Reference proteome</keyword>
<gene>
    <name evidence="4" type="ORF">LCB40_07720</name>
</gene>
<dbReference type="Pfam" id="PF02517">
    <property type="entry name" value="Rce1-like"/>
    <property type="match status" value="1"/>
</dbReference>
<keyword evidence="2" id="KW-0812">Transmembrane</keyword>
<keyword evidence="2" id="KW-1133">Transmembrane helix</keyword>
<feature type="domain" description="CAAX prenyl protease 2/Lysostaphin resistance protein A-like" evidence="3">
    <location>
        <begin position="122"/>
        <end position="208"/>
    </location>
</feature>
<evidence type="ECO:0000313" key="5">
    <source>
        <dbReference type="Proteomes" id="UP000677218"/>
    </source>
</evidence>
<keyword evidence="2" id="KW-0472">Membrane</keyword>
<comment type="caution">
    <text evidence="4">The sequence shown here is derived from an EMBL/GenBank/DDBJ whole genome shotgun (WGS) entry which is preliminary data.</text>
</comment>
<feature type="transmembrane region" description="Helical" evidence="2">
    <location>
        <begin position="12"/>
        <end position="31"/>
    </location>
</feature>
<proteinExistence type="inferred from homology"/>
<dbReference type="Proteomes" id="UP000677218">
    <property type="component" value="Unassembled WGS sequence"/>
</dbReference>
<name>A0A916QJI3_9LACO</name>
<feature type="transmembrane region" description="Helical" evidence="2">
    <location>
        <begin position="202"/>
        <end position="219"/>
    </location>
</feature>
<dbReference type="InterPro" id="IPR003675">
    <property type="entry name" value="Rce1/LyrA-like_dom"/>
</dbReference>
<dbReference type="EMBL" id="BMAY01000004">
    <property type="protein sequence ID" value="GFZ26892.1"/>
    <property type="molecule type" value="Genomic_DNA"/>
</dbReference>
<feature type="transmembrane region" description="Helical" evidence="2">
    <location>
        <begin position="122"/>
        <end position="151"/>
    </location>
</feature>
<sequence>MNTPVSREGNLIRYSVYLAGYLIVIGINKLVRSNAKVRIWDVILFALMTAAVLLFYIYRYNRENRFFKKDTELSFLDNFGAVVAMTIVVAIGRIGVSYLQAYGKLPSYGFQSLYLKHESVNMFWFLVVANGVILPVMLEFLTSGFLFNYLFRGSNPMTGFVGMIASGLIFACLSFEFQIPLFIVNFIFGAFFAWSYLFTHSIWTPIYLAAVSGIMMIVMM</sequence>
<dbReference type="GO" id="GO:0080120">
    <property type="term" value="P:CAAX-box protein maturation"/>
    <property type="evidence" value="ECO:0007669"/>
    <property type="project" value="UniProtKB-ARBA"/>
</dbReference>
<feature type="transmembrane region" description="Helical" evidence="2">
    <location>
        <begin position="37"/>
        <end position="58"/>
    </location>
</feature>
<reference evidence="4" key="1">
    <citation type="submission" date="2020-08" db="EMBL/GenBank/DDBJ databases">
        <title>Taxonomic study for Lactobacillus species isolated from hardwood bark.</title>
        <authorList>
            <person name="Tohno M."/>
            <person name="Tanizawa Y."/>
        </authorList>
    </citation>
    <scope>NUCLEOTIDE SEQUENCE</scope>
    <source>
        <strain evidence="4">B40</strain>
    </source>
</reference>
<dbReference type="RefSeq" id="WP_212780583.1">
    <property type="nucleotide sequence ID" value="NZ_BMAY01000004.1"/>
</dbReference>
<feature type="transmembrane region" description="Helical" evidence="2">
    <location>
        <begin position="163"/>
        <end position="196"/>
    </location>
</feature>
<organism evidence="4 5">
    <name type="scientific">Lactobacillus corticis</name>
    <dbReference type="NCBI Taxonomy" id="2201249"/>
    <lineage>
        <taxon>Bacteria</taxon>
        <taxon>Bacillati</taxon>
        <taxon>Bacillota</taxon>
        <taxon>Bacilli</taxon>
        <taxon>Lactobacillales</taxon>
        <taxon>Lactobacillaceae</taxon>
        <taxon>Lactobacillus</taxon>
    </lineage>
</organism>
<dbReference type="AlphaFoldDB" id="A0A916QJI3"/>
<evidence type="ECO:0000256" key="1">
    <source>
        <dbReference type="ARBA" id="ARBA00009067"/>
    </source>
</evidence>
<accession>A0A916QJI3</accession>
<protein>
    <recommendedName>
        <fullName evidence="3">CAAX prenyl protease 2/Lysostaphin resistance protein A-like domain-containing protein</fullName>
    </recommendedName>
</protein>
<comment type="similarity">
    <text evidence="1">Belongs to the UPF0177 family.</text>
</comment>
<evidence type="ECO:0000259" key="3">
    <source>
        <dbReference type="Pfam" id="PF02517"/>
    </source>
</evidence>
<feature type="transmembrane region" description="Helical" evidence="2">
    <location>
        <begin position="79"/>
        <end position="102"/>
    </location>
</feature>
<dbReference type="GO" id="GO:0004175">
    <property type="term" value="F:endopeptidase activity"/>
    <property type="evidence" value="ECO:0007669"/>
    <property type="project" value="UniProtKB-ARBA"/>
</dbReference>
<evidence type="ECO:0000256" key="2">
    <source>
        <dbReference type="SAM" id="Phobius"/>
    </source>
</evidence>